<sequence length="364" mass="40124">MAEAKVGVAVQKDGRLLSSSTTEATEGDEDESSIEVISGPPSTVSSMESSQIGLQSPLSPTVANESGNDVAEGDGKLAGWLKLSGQGFRKAVKKFWFIYSDGTGKLYYYRDPQDVLPVGEIDLRSSSLTYDASNKDKPGVFEISRVWWQARLKAACGSKGELASNRATEVPRSPRMREDLRCKLLIVTRRCDWEKTAHLQSARVDQASGHVAREAGESDQASGHVAREAGESDQASGHVAREAWKHVSQTRLQDMLLGKQVSQTRLQDMLLGKQKRMESSGLLNVETAQDDTAALDPTKADIDQVVLRDRGDSRVSDSSKSMLLNLREELRRTFSSLRTLGISLLLFSYLTPYLTYWPSLVFFN</sequence>
<evidence type="ECO:0000259" key="3">
    <source>
        <dbReference type="Pfam" id="PF00169"/>
    </source>
</evidence>
<evidence type="ECO:0000256" key="1">
    <source>
        <dbReference type="SAM" id="MobiDB-lite"/>
    </source>
</evidence>
<dbReference type="Pfam" id="PF00169">
    <property type="entry name" value="PH"/>
    <property type="match status" value="1"/>
</dbReference>
<keyword evidence="2" id="KW-0472">Membrane</keyword>
<reference evidence="4 5" key="1">
    <citation type="journal article" date="2021" name="Elife">
        <title>Chloroplast acquisition without the gene transfer in kleptoplastic sea slugs, Plakobranchus ocellatus.</title>
        <authorList>
            <person name="Maeda T."/>
            <person name="Takahashi S."/>
            <person name="Yoshida T."/>
            <person name="Shimamura S."/>
            <person name="Takaki Y."/>
            <person name="Nagai Y."/>
            <person name="Toyoda A."/>
            <person name="Suzuki Y."/>
            <person name="Arimoto A."/>
            <person name="Ishii H."/>
            <person name="Satoh N."/>
            <person name="Nishiyama T."/>
            <person name="Hasebe M."/>
            <person name="Maruyama T."/>
            <person name="Minagawa J."/>
            <person name="Obokata J."/>
            <person name="Shigenobu S."/>
        </authorList>
    </citation>
    <scope>NUCLEOTIDE SEQUENCE [LARGE SCALE GENOMIC DNA]</scope>
</reference>
<dbReference type="Gene3D" id="2.30.29.30">
    <property type="entry name" value="Pleckstrin-homology domain (PH domain)/Phosphotyrosine-binding domain (PTB)"/>
    <property type="match status" value="1"/>
</dbReference>
<keyword evidence="2" id="KW-0812">Transmembrane</keyword>
<dbReference type="SUPFAM" id="SSF50729">
    <property type="entry name" value="PH domain-like"/>
    <property type="match status" value="1"/>
</dbReference>
<organism evidence="4 5">
    <name type="scientific">Plakobranchus ocellatus</name>
    <dbReference type="NCBI Taxonomy" id="259542"/>
    <lineage>
        <taxon>Eukaryota</taxon>
        <taxon>Metazoa</taxon>
        <taxon>Spiralia</taxon>
        <taxon>Lophotrochozoa</taxon>
        <taxon>Mollusca</taxon>
        <taxon>Gastropoda</taxon>
        <taxon>Heterobranchia</taxon>
        <taxon>Euthyneura</taxon>
        <taxon>Panpulmonata</taxon>
        <taxon>Sacoglossa</taxon>
        <taxon>Placobranchoidea</taxon>
        <taxon>Plakobranchidae</taxon>
        <taxon>Plakobranchus</taxon>
    </lineage>
</organism>
<dbReference type="InterPro" id="IPR011993">
    <property type="entry name" value="PH-like_dom_sf"/>
</dbReference>
<dbReference type="InterPro" id="IPR001849">
    <property type="entry name" value="PH_domain"/>
</dbReference>
<evidence type="ECO:0000313" key="5">
    <source>
        <dbReference type="Proteomes" id="UP000735302"/>
    </source>
</evidence>
<evidence type="ECO:0000313" key="4">
    <source>
        <dbReference type="EMBL" id="GFN81356.1"/>
    </source>
</evidence>
<proteinExistence type="predicted"/>
<protein>
    <submittedName>
        <fullName evidence="4">TBC1 domain family member 2b</fullName>
    </submittedName>
</protein>
<accession>A0AAV3YFY7</accession>
<feature type="region of interest" description="Disordered" evidence="1">
    <location>
        <begin position="204"/>
        <end position="236"/>
    </location>
</feature>
<name>A0AAV3YFY7_9GAST</name>
<comment type="caution">
    <text evidence="4">The sequence shown here is derived from an EMBL/GenBank/DDBJ whole genome shotgun (WGS) entry which is preliminary data.</text>
</comment>
<dbReference type="Proteomes" id="UP000735302">
    <property type="component" value="Unassembled WGS sequence"/>
</dbReference>
<keyword evidence="2" id="KW-1133">Transmembrane helix</keyword>
<feature type="domain" description="PH" evidence="3">
    <location>
        <begin position="78"/>
        <end position="144"/>
    </location>
</feature>
<feature type="region of interest" description="Disordered" evidence="1">
    <location>
        <begin position="15"/>
        <end position="48"/>
    </location>
</feature>
<evidence type="ECO:0000256" key="2">
    <source>
        <dbReference type="SAM" id="Phobius"/>
    </source>
</evidence>
<keyword evidence="5" id="KW-1185">Reference proteome</keyword>
<feature type="transmembrane region" description="Helical" evidence="2">
    <location>
        <begin position="337"/>
        <end position="356"/>
    </location>
</feature>
<dbReference type="AlphaFoldDB" id="A0AAV3YFY7"/>
<dbReference type="EMBL" id="BLXT01000924">
    <property type="protein sequence ID" value="GFN81356.1"/>
    <property type="molecule type" value="Genomic_DNA"/>
</dbReference>
<gene>
    <name evidence="4" type="ORF">PoB_000786200</name>
</gene>